<dbReference type="GO" id="GO:0005657">
    <property type="term" value="C:replication fork"/>
    <property type="evidence" value="ECO:0007669"/>
    <property type="project" value="TreeGrafter"/>
</dbReference>
<keyword evidence="6" id="KW-0539">Nucleus</keyword>
<keyword evidence="4" id="KW-0227">DNA damage</keyword>
<sequence length="427" mass="49036">MSADTACGFIDMDSFEVQIYLDDRYGKRGKTIYFNRPTILADPTSNRIVSVSPLAKNEYSITRENTVDEAQEICSNLLIIRKGTQYNKPESRKLRHASWDVLDAIVALRLARGWAEIMEIYHSPSDEFYFGLTKILDSIPIGTTFCLKSKCFGELKQSQVFRKKLRMVFDNTKESRYLYGIYIIDQFRPEILKDTGFYSSGAVAVNKIQAKFACALHKPNGLTIMNKAGFGRNSGTNFIQQLKGFGGDLGGRIIENINNDDPEMTIARLQQSNVSELMFHLGITEAEAESVHNLCRGHCDEDVVEKLMTKHVSAGKSNFGRPSLQIQYSGRMKRAFYDLFEELCDKIEEDFRRHNRTGEEIQVFIDVEDPDDDSRYNELEFRVPYELFSQYRPLTQMAFKIFKISALGWFGKVEKIKLQFTPTLIYQ</sequence>
<evidence type="ECO:0000259" key="7">
    <source>
        <dbReference type="PROSITE" id="PS50173"/>
    </source>
</evidence>
<evidence type="ECO:0000256" key="5">
    <source>
        <dbReference type="ARBA" id="ARBA00023204"/>
    </source>
</evidence>
<dbReference type="AlphaFoldDB" id="A0A226EUP5"/>
<dbReference type="GO" id="GO:0035861">
    <property type="term" value="C:site of double-strand break"/>
    <property type="evidence" value="ECO:0007669"/>
    <property type="project" value="TreeGrafter"/>
</dbReference>
<evidence type="ECO:0000256" key="2">
    <source>
        <dbReference type="ARBA" id="ARBA00022679"/>
    </source>
</evidence>
<evidence type="ECO:0000313" key="8">
    <source>
        <dbReference type="EMBL" id="OXA61312.1"/>
    </source>
</evidence>
<keyword evidence="5" id="KW-0234">DNA repair</keyword>
<dbReference type="InterPro" id="IPR001126">
    <property type="entry name" value="UmuC"/>
</dbReference>
<dbReference type="Proteomes" id="UP000198287">
    <property type="component" value="Unassembled WGS sequence"/>
</dbReference>
<protein>
    <submittedName>
        <fullName evidence="8">DNA polymerase eta</fullName>
    </submittedName>
</protein>
<dbReference type="GO" id="GO:0046872">
    <property type="term" value="F:metal ion binding"/>
    <property type="evidence" value="ECO:0007669"/>
    <property type="project" value="UniProtKB-KW"/>
</dbReference>
<evidence type="ECO:0000256" key="1">
    <source>
        <dbReference type="ARBA" id="ARBA00004123"/>
    </source>
</evidence>
<evidence type="ECO:0000256" key="4">
    <source>
        <dbReference type="ARBA" id="ARBA00022763"/>
    </source>
</evidence>
<evidence type="ECO:0000313" key="9">
    <source>
        <dbReference type="Proteomes" id="UP000198287"/>
    </source>
</evidence>
<reference evidence="8 9" key="1">
    <citation type="submission" date="2015-12" db="EMBL/GenBank/DDBJ databases">
        <title>The genome of Folsomia candida.</title>
        <authorList>
            <person name="Faddeeva A."/>
            <person name="Derks M.F."/>
            <person name="Anvar Y."/>
            <person name="Smit S."/>
            <person name="Van Straalen N."/>
            <person name="Roelofs D."/>
        </authorList>
    </citation>
    <scope>NUCLEOTIDE SEQUENCE [LARGE SCALE GENOMIC DNA]</scope>
    <source>
        <strain evidence="8 9">VU population</strain>
        <tissue evidence="8">Whole body</tissue>
    </source>
</reference>
<comment type="subcellular location">
    <subcellularLocation>
        <location evidence="1">Nucleus</location>
    </subcellularLocation>
</comment>
<accession>A0A226EUP5</accession>
<feature type="domain" description="UmuC" evidence="7">
    <location>
        <begin position="7"/>
        <end position="246"/>
    </location>
</feature>
<dbReference type="GO" id="GO:0005634">
    <property type="term" value="C:nucleus"/>
    <property type="evidence" value="ECO:0007669"/>
    <property type="project" value="UniProtKB-SubCell"/>
</dbReference>
<keyword evidence="9" id="KW-1185">Reference proteome</keyword>
<keyword evidence="2" id="KW-0808">Transferase</keyword>
<dbReference type="InterPro" id="IPR052230">
    <property type="entry name" value="DNA_polymerase_eta"/>
</dbReference>
<dbReference type="GO" id="GO:0006281">
    <property type="term" value="P:DNA repair"/>
    <property type="evidence" value="ECO:0007669"/>
    <property type="project" value="UniProtKB-KW"/>
</dbReference>
<dbReference type="SUPFAM" id="SSF56672">
    <property type="entry name" value="DNA/RNA polymerases"/>
    <property type="match status" value="1"/>
</dbReference>
<dbReference type="EMBL" id="LNIX01000001">
    <property type="protein sequence ID" value="OXA61312.1"/>
    <property type="molecule type" value="Genomic_DNA"/>
</dbReference>
<dbReference type="GO" id="GO:0009314">
    <property type="term" value="P:response to radiation"/>
    <property type="evidence" value="ECO:0007669"/>
    <property type="project" value="TreeGrafter"/>
</dbReference>
<dbReference type="STRING" id="158441.A0A226EUP5"/>
<dbReference type="PANTHER" id="PTHR45873">
    <property type="entry name" value="DNA POLYMERASE ETA"/>
    <property type="match status" value="1"/>
</dbReference>
<gene>
    <name evidence="8" type="ORF">Fcan01_01614</name>
</gene>
<dbReference type="Pfam" id="PF00817">
    <property type="entry name" value="IMS"/>
    <property type="match status" value="1"/>
</dbReference>
<dbReference type="InterPro" id="IPR043128">
    <property type="entry name" value="Rev_trsase/Diguanyl_cyclase"/>
</dbReference>
<dbReference type="GO" id="GO:0003887">
    <property type="term" value="F:DNA-directed DNA polymerase activity"/>
    <property type="evidence" value="ECO:0007669"/>
    <property type="project" value="TreeGrafter"/>
</dbReference>
<keyword evidence="3" id="KW-0479">Metal-binding</keyword>
<proteinExistence type="predicted"/>
<comment type="caution">
    <text evidence="8">The sequence shown here is derived from an EMBL/GenBank/DDBJ whole genome shotgun (WGS) entry which is preliminary data.</text>
</comment>
<dbReference type="PROSITE" id="PS50173">
    <property type="entry name" value="UMUC"/>
    <property type="match status" value="1"/>
</dbReference>
<organism evidence="8 9">
    <name type="scientific">Folsomia candida</name>
    <name type="common">Springtail</name>
    <dbReference type="NCBI Taxonomy" id="158441"/>
    <lineage>
        <taxon>Eukaryota</taxon>
        <taxon>Metazoa</taxon>
        <taxon>Ecdysozoa</taxon>
        <taxon>Arthropoda</taxon>
        <taxon>Hexapoda</taxon>
        <taxon>Collembola</taxon>
        <taxon>Entomobryomorpha</taxon>
        <taxon>Isotomoidea</taxon>
        <taxon>Isotomidae</taxon>
        <taxon>Proisotominae</taxon>
        <taxon>Folsomia</taxon>
    </lineage>
</organism>
<name>A0A226EUP5_FOLCA</name>
<dbReference type="Gene3D" id="3.30.70.270">
    <property type="match status" value="1"/>
</dbReference>
<dbReference type="InterPro" id="IPR043502">
    <property type="entry name" value="DNA/RNA_pol_sf"/>
</dbReference>
<evidence type="ECO:0000256" key="6">
    <source>
        <dbReference type="ARBA" id="ARBA00023242"/>
    </source>
</evidence>
<evidence type="ECO:0000256" key="3">
    <source>
        <dbReference type="ARBA" id="ARBA00022723"/>
    </source>
</evidence>
<dbReference type="PANTHER" id="PTHR45873:SF1">
    <property type="entry name" value="DNA POLYMERASE ETA"/>
    <property type="match status" value="1"/>
</dbReference>
<dbReference type="GO" id="GO:0042276">
    <property type="term" value="P:error-prone translesion synthesis"/>
    <property type="evidence" value="ECO:0007669"/>
    <property type="project" value="TreeGrafter"/>
</dbReference>